<dbReference type="GO" id="GO:0005829">
    <property type="term" value="C:cytosol"/>
    <property type="evidence" value="ECO:0007669"/>
    <property type="project" value="UniProtKB-ARBA"/>
</dbReference>
<dbReference type="PROSITE" id="PS50968">
    <property type="entry name" value="BIOTINYL_LIPOYL"/>
    <property type="match status" value="1"/>
</dbReference>
<gene>
    <name evidence="14" type="ORF">HOLleu_14396</name>
</gene>
<dbReference type="InterPro" id="IPR004167">
    <property type="entry name" value="PSBD"/>
</dbReference>
<dbReference type="EMBL" id="JAIZAY010000006">
    <property type="protein sequence ID" value="KAJ8040175.1"/>
    <property type="molecule type" value="Genomic_DNA"/>
</dbReference>
<dbReference type="InterPro" id="IPR001078">
    <property type="entry name" value="2-oxoacid_DH_actylTfrase"/>
</dbReference>
<comment type="catalytic activity">
    <reaction evidence="9">
        <text>N(6)-[(R)-dihydrolipoyl]-L-lysyl-[protein] + 2-methylpropanoyl-CoA = N(6)-[(R)-S(8)-2-methylpropanoyldihydrolipoyl]-L-lysyl-[protein] + CoA</text>
        <dbReference type="Rhea" id="RHEA:18865"/>
        <dbReference type="Rhea" id="RHEA-COMP:10475"/>
        <dbReference type="Rhea" id="RHEA-COMP:10497"/>
        <dbReference type="ChEBI" id="CHEBI:57287"/>
        <dbReference type="ChEBI" id="CHEBI:57338"/>
        <dbReference type="ChEBI" id="CHEBI:83100"/>
        <dbReference type="ChEBI" id="CHEBI:83142"/>
        <dbReference type="EC" id="2.3.1.168"/>
    </reaction>
    <physiologicalReaction direction="left-to-right" evidence="9">
        <dbReference type="Rhea" id="RHEA:18866"/>
    </physiologicalReaction>
</comment>
<dbReference type="PROSITE" id="PS00189">
    <property type="entry name" value="LIPOYL"/>
    <property type="match status" value="1"/>
</dbReference>
<feature type="compositionally biased region" description="Pro residues" evidence="11">
    <location>
        <begin position="261"/>
        <end position="286"/>
    </location>
</feature>
<dbReference type="FunFam" id="3.30.559.10:FF:000027">
    <property type="entry name" value="Dihydrolipoamide acetyltransferase component of pyruvate dehydrogenase complex"/>
    <property type="match status" value="1"/>
</dbReference>
<sequence>MASLSKAPFRRTAQMFWHLNKTRCGSCVENRQYHYQHGVQQNTKSDCHQTSQFSWERGPTKQKTHLQYQFWYWVKSQNRRCFHTSQSHDSNIQSFLLSDIGEGIMEVTIKEWYVKEGDVVAQFDSICEVQSDKASVTITSRYDGVVVKLHHEVDDIAKVGQPLIDIEVEETEVQPDQLGAGDRDVGADIGSTPLSFEGRKTTVRTLATPAVKRLAMEHNISLQDVDGTGKDGRVLKEDILRYIDALQGGPPSFETIEEIRAPPPSPSMPPPVKRDQPPPPPTPPIPERISRPVVTGQDRTEPIKGIQKAMSKAMVKSLSIPHFGYKDEIDLTNLVSVRPQLREAAKQRGVEKFSFMPVFLKAASMALLHYPVLNASVDENCENITYKAAHNIGFAFDTDGGLLVPNVKNVQALTVFEVASEINRLLALGAAGKLGTEDLSGGTFSLSNIGTVGGTYTMPVIFSPEVAIGALGKIQVVPRFDEDDNIIKAHILNVSWSADHRVIDGATMARFSNLWKYYLENPATMMLDMK</sequence>
<dbReference type="InterPro" id="IPR011053">
    <property type="entry name" value="Single_hybrid_motif"/>
</dbReference>
<dbReference type="Pfam" id="PF02817">
    <property type="entry name" value="E3_binding"/>
    <property type="match status" value="1"/>
</dbReference>
<dbReference type="PANTHER" id="PTHR43178">
    <property type="entry name" value="DIHYDROLIPOAMIDE ACETYLTRANSFERASE COMPONENT OF PYRUVATE DEHYDROGENASE COMPLEX"/>
    <property type="match status" value="1"/>
</dbReference>
<dbReference type="SUPFAM" id="SSF52777">
    <property type="entry name" value="CoA-dependent acyltransferases"/>
    <property type="match status" value="1"/>
</dbReference>
<dbReference type="EC" id="2.3.1.-" evidence="10"/>
<dbReference type="PROSITE" id="PS51826">
    <property type="entry name" value="PSBD"/>
    <property type="match status" value="1"/>
</dbReference>
<evidence type="ECO:0000256" key="9">
    <source>
        <dbReference type="ARBA" id="ARBA00051775"/>
    </source>
</evidence>
<evidence type="ECO:0000313" key="15">
    <source>
        <dbReference type="Proteomes" id="UP001152320"/>
    </source>
</evidence>
<dbReference type="InterPro" id="IPR003016">
    <property type="entry name" value="2-oxoA_DH_lipoyl-BS"/>
</dbReference>
<accession>A0A9Q1C8M1</accession>
<name>A0A9Q1C8M1_HOLLE</name>
<dbReference type="GO" id="GO:0016407">
    <property type="term" value="F:acetyltransferase activity"/>
    <property type="evidence" value="ECO:0007669"/>
    <property type="project" value="TreeGrafter"/>
</dbReference>
<keyword evidence="7" id="KW-0496">Mitochondrion</keyword>
<feature type="domain" description="Peripheral subunit-binding (PSBD)" evidence="13">
    <location>
        <begin position="206"/>
        <end position="243"/>
    </location>
</feature>
<evidence type="ECO:0000313" key="14">
    <source>
        <dbReference type="EMBL" id="KAJ8040175.1"/>
    </source>
</evidence>
<dbReference type="CDD" id="cd06849">
    <property type="entry name" value="lipoyl_domain"/>
    <property type="match status" value="1"/>
</dbReference>
<keyword evidence="6" id="KW-0809">Transit peptide</keyword>
<dbReference type="Proteomes" id="UP001152320">
    <property type="component" value="Chromosome 6"/>
</dbReference>
<dbReference type="InterPro" id="IPR036625">
    <property type="entry name" value="E3-bd_dom_sf"/>
</dbReference>
<keyword evidence="5 10" id="KW-0450">Lipoyl</keyword>
<comment type="cofactor">
    <cofactor evidence="1 10">
        <name>(R)-lipoate</name>
        <dbReference type="ChEBI" id="CHEBI:83088"/>
    </cofactor>
</comment>
<dbReference type="GO" id="GO:0005759">
    <property type="term" value="C:mitochondrial matrix"/>
    <property type="evidence" value="ECO:0007669"/>
    <property type="project" value="UniProtKB-SubCell"/>
</dbReference>
<feature type="region of interest" description="Disordered" evidence="11">
    <location>
        <begin position="256"/>
        <end position="290"/>
    </location>
</feature>
<evidence type="ECO:0000256" key="11">
    <source>
        <dbReference type="SAM" id="MobiDB-lite"/>
    </source>
</evidence>
<dbReference type="SUPFAM" id="SSF47005">
    <property type="entry name" value="Peripheral subunit-binding domain of 2-oxo acid dehydrogenase complex"/>
    <property type="match status" value="1"/>
</dbReference>
<comment type="caution">
    <text evidence="14">The sequence shown here is derived from an EMBL/GenBank/DDBJ whole genome shotgun (WGS) entry which is preliminary data.</text>
</comment>
<dbReference type="Gene3D" id="2.40.50.100">
    <property type="match status" value="1"/>
</dbReference>
<dbReference type="Pfam" id="PF00364">
    <property type="entry name" value="Biotin_lipoyl"/>
    <property type="match status" value="1"/>
</dbReference>
<organism evidence="14 15">
    <name type="scientific">Holothuria leucospilota</name>
    <name type="common">Black long sea cucumber</name>
    <name type="synonym">Mertensiothuria leucospilota</name>
    <dbReference type="NCBI Taxonomy" id="206669"/>
    <lineage>
        <taxon>Eukaryota</taxon>
        <taxon>Metazoa</taxon>
        <taxon>Echinodermata</taxon>
        <taxon>Eleutherozoa</taxon>
        <taxon>Echinozoa</taxon>
        <taxon>Holothuroidea</taxon>
        <taxon>Aspidochirotacea</taxon>
        <taxon>Aspidochirotida</taxon>
        <taxon>Holothuriidae</taxon>
        <taxon>Holothuria</taxon>
    </lineage>
</organism>
<feature type="domain" description="Lipoyl-binding" evidence="12">
    <location>
        <begin position="92"/>
        <end position="167"/>
    </location>
</feature>
<evidence type="ECO:0000256" key="10">
    <source>
        <dbReference type="RuleBase" id="RU003423"/>
    </source>
</evidence>
<evidence type="ECO:0000256" key="2">
    <source>
        <dbReference type="ARBA" id="ARBA00004305"/>
    </source>
</evidence>
<evidence type="ECO:0000256" key="1">
    <source>
        <dbReference type="ARBA" id="ARBA00001938"/>
    </source>
</evidence>
<reference evidence="14" key="1">
    <citation type="submission" date="2021-10" db="EMBL/GenBank/DDBJ databases">
        <title>Tropical sea cucumber genome reveals ecological adaptation and Cuvierian tubules defense mechanism.</title>
        <authorList>
            <person name="Chen T."/>
        </authorList>
    </citation>
    <scope>NUCLEOTIDE SEQUENCE</scope>
    <source>
        <strain evidence="14">Nanhai2018</strain>
        <tissue evidence="14">Muscle</tissue>
    </source>
</reference>
<dbReference type="Pfam" id="PF00198">
    <property type="entry name" value="2-oxoacid_dh"/>
    <property type="match status" value="1"/>
</dbReference>
<comment type="subcellular location">
    <subcellularLocation>
        <location evidence="2">Mitochondrion matrix</location>
    </subcellularLocation>
</comment>
<evidence type="ECO:0000256" key="8">
    <source>
        <dbReference type="ARBA" id="ARBA00023315"/>
    </source>
</evidence>
<evidence type="ECO:0000259" key="12">
    <source>
        <dbReference type="PROSITE" id="PS50968"/>
    </source>
</evidence>
<dbReference type="AlphaFoldDB" id="A0A9Q1C8M1"/>
<dbReference type="GO" id="GO:0043754">
    <property type="term" value="F:dihydrolipoamide branched chain acyltransferase activity"/>
    <property type="evidence" value="ECO:0007669"/>
    <property type="project" value="UniProtKB-EC"/>
</dbReference>
<keyword evidence="4 10" id="KW-0808">Transferase</keyword>
<dbReference type="OrthoDB" id="202158at2759"/>
<evidence type="ECO:0000259" key="13">
    <source>
        <dbReference type="PROSITE" id="PS51826"/>
    </source>
</evidence>
<dbReference type="GO" id="GO:0031405">
    <property type="term" value="F:lipoic acid binding"/>
    <property type="evidence" value="ECO:0007669"/>
    <property type="project" value="TreeGrafter"/>
</dbReference>
<protein>
    <recommendedName>
        <fullName evidence="10">Dihydrolipoamide acetyltransferase component of pyruvate dehydrogenase complex</fullName>
        <ecNumber evidence="10">2.3.1.-</ecNumber>
    </recommendedName>
</protein>
<dbReference type="InterPro" id="IPR050743">
    <property type="entry name" value="2-oxoacid_DH_E2_comp"/>
</dbReference>
<dbReference type="InterPro" id="IPR023213">
    <property type="entry name" value="CAT-like_dom_sf"/>
</dbReference>
<dbReference type="FunFam" id="2.40.50.100:FF:000013">
    <property type="entry name" value="Dihydrolipoamide acetyltransferase component of pyruvate dehydrogenase complex"/>
    <property type="match status" value="1"/>
</dbReference>
<comment type="similarity">
    <text evidence="3 10">Belongs to the 2-oxoacid dehydrogenase family.</text>
</comment>
<dbReference type="Gene3D" id="3.30.559.10">
    <property type="entry name" value="Chloramphenicol acetyltransferase-like domain"/>
    <property type="match status" value="1"/>
</dbReference>
<dbReference type="PANTHER" id="PTHR43178:SF5">
    <property type="entry name" value="LIPOAMIDE ACYLTRANSFERASE COMPONENT OF BRANCHED-CHAIN ALPHA-KETO ACID DEHYDROGENASE COMPLEX, MITOCHONDRIAL"/>
    <property type="match status" value="1"/>
</dbReference>
<evidence type="ECO:0000256" key="4">
    <source>
        <dbReference type="ARBA" id="ARBA00022679"/>
    </source>
</evidence>
<dbReference type="SUPFAM" id="SSF51230">
    <property type="entry name" value="Single hybrid motif"/>
    <property type="match status" value="1"/>
</dbReference>
<dbReference type="FunFam" id="4.10.320.10:FF:000002">
    <property type="entry name" value="Dihydrolipoamide acetyltransferase component of pyruvate dehydrogenase complex"/>
    <property type="match status" value="1"/>
</dbReference>
<keyword evidence="8 10" id="KW-0012">Acyltransferase</keyword>
<evidence type="ECO:0000256" key="7">
    <source>
        <dbReference type="ARBA" id="ARBA00023128"/>
    </source>
</evidence>
<evidence type="ECO:0000256" key="3">
    <source>
        <dbReference type="ARBA" id="ARBA00007317"/>
    </source>
</evidence>
<evidence type="ECO:0000256" key="6">
    <source>
        <dbReference type="ARBA" id="ARBA00022946"/>
    </source>
</evidence>
<evidence type="ECO:0000256" key="5">
    <source>
        <dbReference type="ARBA" id="ARBA00022823"/>
    </source>
</evidence>
<proteinExistence type="inferred from homology"/>
<keyword evidence="15" id="KW-1185">Reference proteome</keyword>
<dbReference type="InterPro" id="IPR000089">
    <property type="entry name" value="Biotin_lipoyl"/>
</dbReference>
<dbReference type="Gene3D" id="4.10.320.10">
    <property type="entry name" value="E3-binding domain"/>
    <property type="match status" value="1"/>
</dbReference>